<accession>A0A9K3CXM5</accession>
<dbReference type="SUPFAM" id="SSF75632">
    <property type="entry name" value="Cullin homology domain"/>
    <property type="match status" value="1"/>
</dbReference>
<evidence type="ECO:0000313" key="1">
    <source>
        <dbReference type="EMBL" id="GIQ84382.1"/>
    </source>
</evidence>
<evidence type="ECO:0008006" key="3">
    <source>
        <dbReference type="Google" id="ProtNLM"/>
    </source>
</evidence>
<keyword evidence="2" id="KW-1185">Reference proteome</keyword>
<sequence>MQVDDPVIQLSVSVAEWLEESFQAVLSSETRDAVTPPPSTLSTLLFSVHLAQPPVNRPRLSRHLERVLMGHVETAAATQFQTQEQYTDVYVSTTNRVLTACSMLSSCLMLRYADLQVRVASTWVQGCTKQGGQTLTYHVQHVLGVVWDAVFNLADPPAQLRHLVQASVLLVPRQMGALARMGGGEGYFATRLTEMNLLLVGRGFLTHCQRIRARIPLVCKGLGLDWVREIDTAFKAAVFRCHTSLTNVFAEALIKGDRQALQTLLVDHHLNSAQFGEVSFHVVSRVIAHEFASSPDFVAGVSSAMVRLNHMVSLLSVSPSFAVYLRRRFERDTSPLDLPALSPKEVGEGLLVALRHFTSMKAEGDGESNTEGARVVFSHLLRRLLVSPEVHSVFSEALVCSWTCLRQTHTEAGSGGYRGYALAQADLEALYSLLGDCTKPLQAFTETLAVLKRMDDLIPPPTAATVPTLSPYLVRGEGDDSGKRHSLPSVPTCLSAQTSAFMARLGSVVHERPELEWSSQRGEAEVEMGLEGGRSVTLYTTPVLMLILCAIAEGEAEGGAAVSEEYLLSKTQLDRDTFTLNVTYLVTSGILVQSGTDDAPCYAANLSLDTQGKDTLCLFPGGRYSSTIVDPALEREKEREREKAEQEQKLRGELHFDRTGYAIRVCLYKYYKAQREEEREEGAPYTAVMAHILSETQGVDGVGQAQVKDVIDRLCASYTLYRDGDTLYMEDDI</sequence>
<organism evidence="1 2">
    <name type="scientific">Kipferlia bialata</name>
    <dbReference type="NCBI Taxonomy" id="797122"/>
    <lineage>
        <taxon>Eukaryota</taxon>
        <taxon>Metamonada</taxon>
        <taxon>Carpediemonas-like organisms</taxon>
        <taxon>Kipferlia</taxon>
    </lineage>
</organism>
<dbReference type="Proteomes" id="UP000265618">
    <property type="component" value="Unassembled WGS sequence"/>
</dbReference>
<dbReference type="AlphaFoldDB" id="A0A9K3CXM5"/>
<dbReference type="InterPro" id="IPR036317">
    <property type="entry name" value="Cullin_homology_sf"/>
</dbReference>
<gene>
    <name evidence="1" type="ORF">KIPB_005863</name>
</gene>
<comment type="caution">
    <text evidence="1">The sequence shown here is derived from an EMBL/GenBank/DDBJ whole genome shotgun (WGS) entry which is preliminary data.</text>
</comment>
<protein>
    <recommendedName>
        <fullName evidence="3">Cullin family profile domain-containing protein</fullName>
    </recommendedName>
</protein>
<proteinExistence type="predicted"/>
<dbReference type="EMBL" id="BDIP01001428">
    <property type="protein sequence ID" value="GIQ84382.1"/>
    <property type="molecule type" value="Genomic_DNA"/>
</dbReference>
<evidence type="ECO:0000313" key="2">
    <source>
        <dbReference type="Proteomes" id="UP000265618"/>
    </source>
</evidence>
<reference evidence="1 2" key="1">
    <citation type="journal article" date="2018" name="PLoS ONE">
        <title>The draft genome of Kipferlia bialata reveals reductive genome evolution in fornicate parasites.</title>
        <authorList>
            <person name="Tanifuji G."/>
            <person name="Takabayashi S."/>
            <person name="Kume K."/>
            <person name="Takagi M."/>
            <person name="Nakayama T."/>
            <person name="Kamikawa R."/>
            <person name="Inagaki Y."/>
            <person name="Hashimoto T."/>
        </authorList>
    </citation>
    <scope>NUCLEOTIDE SEQUENCE [LARGE SCALE GENOMIC DNA]</scope>
    <source>
        <strain evidence="1">NY0173</strain>
    </source>
</reference>
<name>A0A9K3CXM5_9EUKA</name>